<evidence type="ECO:0000256" key="6">
    <source>
        <dbReference type="ARBA" id="ARBA00023134"/>
    </source>
</evidence>
<keyword evidence="2" id="KW-0479">Metal-binding</keyword>
<dbReference type="NCBIfam" id="TIGR02087">
    <property type="entry name" value="LEUD_arch"/>
    <property type="match status" value="1"/>
</dbReference>
<dbReference type="InterPro" id="IPR000573">
    <property type="entry name" value="AconitaseA/IPMdHydase_ssu_swvl"/>
</dbReference>
<dbReference type="InterPro" id="IPR001030">
    <property type="entry name" value="Acoase/IPM_deHydtase_lsu_aba"/>
</dbReference>
<dbReference type="AlphaFoldDB" id="A0A9Q0RA56"/>
<dbReference type="Gene3D" id="3.30.499.10">
    <property type="entry name" value="Aconitase, domain 3"/>
    <property type="match status" value="2"/>
</dbReference>
<dbReference type="Pfam" id="PF00694">
    <property type="entry name" value="Aconitase_C"/>
    <property type="match status" value="1"/>
</dbReference>
<keyword evidence="4" id="KW-0408">Iron</keyword>
<dbReference type="InterPro" id="IPR030697">
    <property type="entry name" value="Rab29/Rab38/Rab32"/>
</dbReference>
<proteinExistence type="inferred from homology"/>
<dbReference type="InterPro" id="IPR027417">
    <property type="entry name" value="P-loop_NTPase"/>
</dbReference>
<evidence type="ECO:0000256" key="2">
    <source>
        <dbReference type="ARBA" id="ARBA00022723"/>
    </source>
</evidence>
<dbReference type="SMART" id="SM00173">
    <property type="entry name" value="RAS"/>
    <property type="match status" value="1"/>
</dbReference>
<evidence type="ECO:0000256" key="7">
    <source>
        <dbReference type="ARBA" id="ARBA00023239"/>
    </source>
</evidence>
<dbReference type="PRINTS" id="PR00449">
    <property type="entry name" value="RASTRNSFRMNG"/>
</dbReference>
<evidence type="ECO:0000256" key="8">
    <source>
        <dbReference type="ARBA" id="ARBA00023288"/>
    </source>
</evidence>
<dbReference type="PROSITE" id="PS51421">
    <property type="entry name" value="RAS"/>
    <property type="match status" value="1"/>
</dbReference>
<feature type="domain" description="Aconitase A/isopropylmalate dehydratase small subunit swivel" evidence="11">
    <location>
        <begin position="1029"/>
        <end position="1080"/>
    </location>
</feature>
<dbReference type="EMBL" id="JAPDFW010000082">
    <property type="protein sequence ID" value="KAJ5072148.1"/>
    <property type="molecule type" value="Genomic_DNA"/>
</dbReference>
<dbReference type="Proteomes" id="UP001149090">
    <property type="component" value="Unassembled WGS sequence"/>
</dbReference>
<dbReference type="GO" id="GO:0005802">
    <property type="term" value="C:trans-Golgi network"/>
    <property type="evidence" value="ECO:0007669"/>
    <property type="project" value="InterPro"/>
</dbReference>
<feature type="domain" description="Aconitase/3-isopropylmalate dehydratase large subunit alpha/beta/alpha" evidence="10">
    <location>
        <begin position="792"/>
        <end position="912"/>
    </location>
</feature>
<dbReference type="GO" id="GO:0003924">
    <property type="term" value="F:GTPase activity"/>
    <property type="evidence" value="ECO:0007669"/>
    <property type="project" value="InterPro"/>
</dbReference>
<dbReference type="SUPFAM" id="SSF52016">
    <property type="entry name" value="LeuD/IlvD-like"/>
    <property type="match status" value="1"/>
</dbReference>
<reference evidence="12" key="1">
    <citation type="submission" date="2022-10" db="EMBL/GenBank/DDBJ databases">
        <title>Novel sulphate-reducing endosymbionts in the free-living metamonad Anaeramoeba.</title>
        <authorList>
            <person name="Jerlstrom-Hultqvist J."/>
            <person name="Cepicka I."/>
            <person name="Gallot-Lavallee L."/>
            <person name="Salas-Leiva D."/>
            <person name="Curtis B.A."/>
            <person name="Zahonova K."/>
            <person name="Pipaliya S."/>
            <person name="Dacks J."/>
            <person name="Roger A.J."/>
        </authorList>
    </citation>
    <scope>NUCLEOTIDE SEQUENCE</scope>
    <source>
        <strain evidence="12">BMAN</strain>
    </source>
</reference>
<dbReference type="PROSITE" id="PS51419">
    <property type="entry name" value="RAB"/>
    <property type="match status" value="1"/>
</dbReference>
<dbReference type="GO" id="GO:0170034">
    <property type="term" value="P:L-amino acid biosynthetic process"/>
    <property type="evidence" value="ECO:0007669"/>
    <property type="project" value="UniProtKB-ARBA"/>
</dbReference>
<protein>
    <submittedName>
        <fullName evidence="12">Methanogen homoaconitase large subunit</fullName>
    </submittedName>
</protein>
<dbReference type="FunFam" id="3.40.50.300:FF:000222">
    <property type="entry name" value="RAB32, member RAS oncogene family"/>
    <property type="match status" value="1"/>
</dbReference>
<keyword evidence="8" id="KW-0449">Lipoprotein</keyword>
<dbReference type="SMART" id="SM00174">
    <property type="entry name" value="RHO"/>
    <property type="match status" value="1"/>
</dbReference>
<keyword evidence="6" id="KW-0342">GTP-binding</keyword>
<dbReference type="PROSITE" id="PS51420">
    <property type="entry name" value="RHO"/>
    <property type="match status" value="1"/>
</dbReference>
<gene>
    <name evidence="12" type="ORF">M0811_09528</name>
</gene>
<dbReference type="Pfam" id="PF00071">
    <property type="entry name" value="Ras"/>
    <property type="match status" value="1"/>
</dbReference>
<dbReference type="InterPro" id="IPR015928">
    <property type="entry name" value="Aconitase/3IPM_dehydase_swvl"/>
</dbReference>
<organism evidence="12 13">
    <name type="scientific">Anaeramoeba ignava</name>
    <name type="common">Anaerobic marine amoeba</name>
    <dbReference type="NCBI Taxonomy" id="1746090"/>
    <lineage>
        <taxon>Eukaryota</taxon>
        <taxon>Metamonada</taxon>
        <taxon>Anaeramoebidae</taxon>
        <taxon>Anaeramoeba</taxon>
    </lineage>
</organism>
<dbReference type="GO" id="GO:0016192">
    <property type="term" value="P:vesicle-mediated transport"/>
    <property type="evidence" value="ECO:0007669"/>
    <property type="project" value="InterPro"/>
</dbReference>
<evidence type="ECO:0000256" key="9">
    <source>
        <dbReference type="ARBA" id="ARBA00023289"/>
    </source>
</evidence>
<name>A0A9Q0RA56_ANAIG</name>
<comment type="similarity">
    <text evidence="1">Belongs to the small GTPase superfamily. Rab family.</text>
</comment>
<evidence type="ECO:0000256" key="1">
    <source>
        <dbReference type="ARBA" id="ARBA00006270"/>
    </source>
</evidence>
<dbReference type="Gene3D" id="3.40.50.300">
    <property type="entry name" value="P-loop containing nucleotide triphosphate hydrolases"/>
    <property type="match status" value="1"/>
</dbReference>
<dbReference type="SMART" id="SM00176">
    <property type="entry name" value="RAN"/>
    <property type="match status" value="1"/>
</dbReference>
<keyword evidence="7" id="KW-0456">Lyase</keyword>
<evidence type="ECO:0000256" key="3">
    <source>
        <dbReference type="ARBA" id="ARBA00022741"/>
    </source>
</evidence>
<keyword evidence="9" id="KW-0636">Prenylation</keyword>
<dbReference type="GO" id="GO:0170038">
    <property type="term" value="P:proteinogenic amino acid biosynthetic process"/>
    <property type="evidence" value="ECO:0007669"/>
    <property type="project" value="UniProtKB-ARBA"/>
</dbReference>
<dbReference type="GO" id="GO:0031982">
    <property type="term" value="C:vesicle"/>
    <property type="evidence" value="ECO:0007669"/>
    <property type="project" value="InterPro"/>
</dbReference>
<dbReference type="Pfam" id="PF00330">
    <property type="entry name" value="Aconitase"/>
    <property type="match status" value="2"/>
</dbReference>
<evidence type="ECO:0000313" key="13">
    <source>
        <dbReference type="Proteomes" id="UP001149090"/>
    </source>
</evidence>
<dbReference type="OrthoDB" id="10262323at2759"/>
<dbReference type="SUPFAM" id="SSF52540">
    <property type="entry name" value="P-loop containing nucleoside triphosphate hydrolases"/>
    <property type="match status" value="1"/>
</dbReference>
<dbReference type="SUPFAM" id="SSF53732">
    <property type="entry name" value="Aconitase iron-sulfur domain"/>
    <property type="match status" value="1"/>
</dbReference>
<keyword evidence="3" id="KW-0547">Nucleotide-binding</keyword>
<evidence type="ECO:0000259" key="11">
    <source>
        <dbReference type="Pfam" id="PF00694"/>
    </source>
</evidence>
<dbReference type="GO" id="GO:0046872">
    <property type="term" value="F:metal ion binding"/>
    <property type="evidence" value="ECO:0007669"/>
    <property type="project" value="UniProtKB-KW"/>
</dbReference>
<dbReference type="InterPro" id="IPR001806">
    <property type="entry name" value="Small_GTPase"/>
</dbReference>
<feature type="domain" description="Aconitase/3-isopropylmalate dehydratase large subunit alpha/beta/alpha" evidence="10">
    <location>
        <begin position="513"/>
        <end position="791"/>
    </location>
</feature>
<dbReference type="GO" id="GO:0016836">
    <property type="term" value="F:hydro-lyase activity"/>
    <property type="evidence" value="ECO:0007669"/>
    <property type="project" value="InterPro"/>
</dbReference>
<dbReference type="PANTHER" id="PTHR43822">
    <property type="entry name" value="HOMOACONITASE, MITOCHONDRIAL-RELATED"/>
    <property type="match status" value="1"/>
</dbReference>
<comment type="caution">
    <text evidence="12">The sequence shown here is derived from an EMBL/GenBank/DDBJ whole genome shotgun (WGS) entry which is preliminary data.</text>
</comment>
<evidence type="ECO:0000313" key="12">
    <source>
        <dbReference type="EMBL" id="KAJ5072148.1"/>
    </source>
</evidence>
<dbReference type="NCBIfam" id="TIGR00231">
    <property type="entry name" value="small_GTP"/>
    <property type="match status" value="1"/>
</dbReference>
<dbReference type="GO" id="GO:0051536">
    <property type="term" value="F:iron-sulfur cluster binding"/>
    <property type="evidence" value="ECO:0007669"/>
    <property type="project" value="UniProtKB-KW"/>
</dbReference>
<dbReference type="SMART" id="SM00175">
    <property type="entry name" value="RAB"/>
    <property type="match status" value="1"/>
</dbReference>
<keyword evidence="13" id="KW-1185">Reference proteome</keyword>
<evidence type="ECO:0000259" key="10">
    <source>
        <dbReference type="Pfam" id="PF00330"/>
    </source>
</evidence>
<dbReference type="InterPro" id="IPR015931">
    <property type="entry name" value="Acnase/IPM_dHydase_lsu_aba_1/3"/>
</dbReference>
<keyword evidence="5" id="KW-0411">Iron-sulfur</keyword>
<dbReference type="InterPro" id="IPR005225">
    <property type="entry name" value="Small_GTP-bd"/>
</dbReference>
<dbReference type="GO" id="GO:0005525">
    <property type="term" value="F:GTP binding"/>
    <property type="evidence" value="ECO:0007669"/>
    <property type="project" value="UniProtKB-KW"/>
</dbReference>
<dbReference type="InterPro" id="IPR011827">
    <property type="entry name" value="LeuD_type2/HacB/DmdB"/>
</dbReference>
<evidence type="ECO:0000256" key="4">
    <source>
        <dbReference type="ARBA" id="ARBA00023004"/>
    </source>
</evidence>
<dbReference type="PANTHER" id="PTHR43822:SF2">
    <property type="entry name" value="HOMOACONITASE, MITOCHONDRIAL"/>
    <property type="match status" value="1"/>
</dbReference>
<dbReference type="InterPro" id="IPR018136">
    <property type="entry name" value="Aconitase_4Fe-4S_BS"/>
</dbReference>
<dbReference type="InterPro" id="IPR036008">
    <property type="entry name" value="Aconitase_4Fe-4S_dom"/>
</dbReference>
<evidence type="ECO:0000256" key="5">
    <source>
        <dbReference type="ARBA" id="ARBA00023014"/>
    </source>
</evidence>
<dbReference type="InterPro" id="IPR050067">
    <property type="entry name" value="IPM_dehydratase_rel_enz"/>
</dbReference>
<dbReference type="CDD" id="cd04107">
    <property type="entry name" value="Rab32_Rab38"/>
    <property type="match status" value="1"/>
</dbReference>
<accession>A0A9Q0RA56</accession>
<dbReference type="Gene3D" id="3.20.19.10">
    <property type="entry name" value="Aconitase, domain 4"/>
    <property type="match status" value="1"/>
</dbReference>
<dbReference type="PROSITE" id="PS00450">
    <property type="entry name" value="ACONITASE_1"/>
    <property type="match status" value="1"/>
</dbReference>
<sequence>MSQVDDEQEDHEFPYKVLVVGDSGTGKTSYINSFVHGIFSTKYKSTIGVDFALKVMKIDEKVVRLQLWDIAGQERYGNLTRVYYNGAAGAFVIFDVTRPNTFENAKKWKSDIDSKVYLSDGSPISVVLLANKIDLGSDIFEKTKEDMDNICQEFGFIGWFTTSAKTKENIDESVNFLVKKILENDQKIKKKEERNDPVINLTEFKPRPKKKCSKKPKSKKTKQIANFFITFNTFFYLKDPKKKRYFRRRRNESNEKTSVHLKNVVGLGSQENRRKKRFRKRNHKKIKLQSLKEFPELPKMEPIATKNTEVPILKPKHEQNIKFVSVFFGNKEIIMSQIDENPQKRKLAPPPPQAPLNYLEAAQCDPNSLQEISNISHLKKNNHSSNFSIPELRKRKLTEMQQLGGESKAFLHSNNNHNIRYIKRTSGRFIKLTEAFIQIEIRKNSAGNWQEIILYALSSSTIPLRNPNQPTTLHCNECLLSAENGISSSSHSNTLHKNKKNKHKLAMSQTIIEKILSKKTDQKVIPGEICDVFVDVRAARDFAGANVVKNIRNNGLTIEDNKRTFFTFDCNPTGSDMNYANNQQICRVFARERGIKVFDIDKGIGTHIVIDEKVVKPGDVFVSTDSHANIMGAICAFGQGMGDMDIAAAWTRGKVWFKIPHSVKVNLKGMPGKYATPKDVTLRILQVLGANSLLGYSAEIYGEYIDTLNLSSRITIASMATEMGAIILLFPPNESIFKELGFDPKEFDLSLFEADPNAKYEKEFDIDITNIGPLISRAGHPEDVVAVKDLFNTKIDSCILGSCTNGRYEDLKLAADIIKGNQVAPGVILKVVPSTQAIYLRCLREGIIQIFVEAGALVSNPGCSSCAAGQVGMTGVNEITLSTGNRNFIGKQGKGKVFLCSPQTVIASAISGVMTTVDNILEKPILFPEPEKNIRQIDNIQSQCENCAQPQTQTQTQTQQQIQTQDSELKEIAKPTQFTGRVWVIPKDNIDTDMIFHNKHLTITDINQMGQYAFGNLEGWTDFSKNAKKGDIILTGKNFGCGSSRQQAVDCFINLGISVIIAQSFGAIYERNAINAGLPILTLPVLDLKELDISDADVISVDLINGNILNKRTNVVVKANPCSKTQLEIYHRGGLLVSGVKSQSLNW</sequence>